<accession>A0A369JJ97</accession>
<keyword evidence="4" id="KW-1185">Reference proteome</keyword>
<keyword evidence="1" id="KW-1133">Transmembrane helix</keyword>
<name>A0A369JJ97_HYPMA</name>
<dbReference type="OrthoDB" id="3341843at2759"/>
<evidence type="ECO:0000313" key="4">
    <source>
        <dbReference type="Proteomes" id="UP000076154"/>
    </source>
</evidence>
<feature type="transmembrane region" description="Helical" evidence="1">
    <location>
        <begin position="52"/>
        <end position="71"/>
    </location>
</feature>
<dbReference type="InterPro" id="IPR045340">
    <property type="entry name" value="DUF6533"/>
</dbReference>
<dbReference type="EMBL" id="LUEZ02000062">
    <property type="protein sequence ID" value="RDB20475.1"/>
    <property type="molecule type" value="Genomic_DNA"/>
</dbReference>
<evidence type="ECO:0000259" key="2">
    <source>
        <dbReference type="Pfam" id="PF20151"/>
    </source>
</evidence>
<protein>
    <recommendedName>
        <fullName evidence="2">DUF6533 domain-containing protein</fullName>
    </recommendedName>
</protein>
<dbReference type="AlphaFoldDB" id="A0A369JJ97"/>
<feature type="transmembrane region" description="Helical" evidence="1">
    <location>
        <begin position="170"/>
        <end position="189"/>
    </location>
</feature>
<feature type="transmembrane region" description="Helical" evidence="1">
    <location>
        <begin position="83"/>
        <end position="106"/>
    </location>
</feature>
<dbReference type="Proteomes" id="UP000076154">
    <property type="component" value="Unassembled WGS sequence"/>
</dbReference>
<dbReference type="Pfam" id="PF20151">
    <property type="entry name" value="DUF6533"/>
    <property type="match status" value="1"/>
</dbReference>
<keyword evidence="1" id="KW-0472">Membrane</keyword>
<comment type="caution">
    <text evidence="3">The sequence shown here is derived from an EMBL/GenBank/DDBJ whole genome shotgun (WGS) entry which is preliminary data.</text>
</comment>
<organism evidence="3 4">
    <name type="scientific">Hypsizygus marmoreus</name>
    <name type="common">White beech mushroom</name>
    <name type="synonym">Agaricus marmoreus</name>
    <dbReference type="NCBI Taxonomy" id="39966"/>
    <lineage>
        <taxon>Eukaryota</taxon>
        <taxon>Fungi</taxon>
        <taxon>Dikarya</taxon>
        <taxon>Basidiomycota</taxon>
        <taxon>Agaricomycotina</taxon>
        <taxon>Agaricomycetes</taxon>
        <taxon>Agaricomycetidae</taxon>
        <taxon>Agaricales</taxon>
        <taxon>Tricholomatineae</taxon>
        <taxon>Lyophyllaceae</taxon>
        <taxon>Hypsizygus</taxon>
    </lineage>
</organism>
<dbReference type="InParanoid" id="A0A369JJ97"/>
<feature type="transmembrane region" description="Helical" evidence="1">
    <location>
        <begin position="118"/>
        <end position="141"/>
    </location>
</feature>
<evidence type="ECO:0000313" key="3">
    <source>
        <dbReference type="EMBL" id="RDB20475.1"/>
    </source>
</evidence>
<keyword evidence="1" id="KW-0812">Transmembrane</keyword>
<gene>
    <name evidence="3" type="ORF">Hypma_012418</name>
</gene>
<evidence type="ECO:0000256" key="1">
    <source>
        <dbReference type="SAM" id="Phobius"/>
    </source>
</evidence>
<sequence>MDISQSVESALRLNTVKYINVASGVIFICDYFQTFEMEVEHVWQSRTSLGNILFFVSRYLPFFDMPLNLYYALAPSVSPKTCLWVYSTACPSTILATAVADAMMALRVYALWGNSRTVMIILLCLLVTVYGPGIIILAFYLRSVKYGNPPLPTILGCYAVEENSLVLVDWALLMFLEATLLGLSLWIGFKRFRHSHNRLVWVLYRDGTLYLVCLFLFSAANIIVLVAGPLEYVDLLNTFQRVMHCVLSTRLVLHVRDSGHRGRILELREQGNAPAFTLVTLSTVVH</sequence>
<proteinExistence type="predicted"/>
<feature type="transmembrane region" description="Helical" evidence="1">
    <location>
        <begin position="209"/>
        <end position="230"/>
    </location>
</feature>
<feature type="domain" description="DUF6533" evidence="2">
    <location>
        <begin position="18"/>
        <end position="63"/>
    </location>
</feature>
<reference evidence="3" key="1">
    <citation type="submission" date="2018-04" db="EMBL/GenBank/DDBJ databases">
        <title>Whole genome sequencing of Hypsizygus marmoreus.</title>
        <authorList>
            <person name="Choi I.-G."/>
            <person name="Min B."/>
            <person name="Kim J.-G."/>
            <person name="Kim S."/>
            <person name="Oh Y.-L."/>
            <person name="Kong W.-S."/>
            <person name="Park H."/>
            <person name="Jeong J."/>
            <person name="Song E.-S."/>
        </authorList>
    </citation>
    <scope>NUCLEOTIDE SEQUENCE [LARGE SCALE GENOMIC DNA]</scope>
    <source>
        <strain evidence="3">51987-8</strain>
    </source>
</reference>